<reference evidence="2" key="1">
    <citation type="submission" date="2023-10" db="EMBL/GenBank/DDBJ databases">
        <authorList>
            <person name="Chen Y."/>
            <person name="Shah S."/>
            <person name="Dougan E. K."/>
            <person name="Thang M."/>
            <person name="Chan C."/>
        </authorList>
    </citation>
    <scope>NUCLEOTIDE SEQUENCE [LARGE SCALE GENOMIC DNA]</scope>
</reference>
<evidence type="ECO:0000313" key="3">
    <source>
        <dbReference type="Proteomes" id="UP001189429"/>
    </source>
</evidence>
<organism evidence="2 3">
    <name type="scientific">Prorocentrum cordatum</name>
    <dbReference type="NCBI Taxonomy" id="2364126"/>
    <lineage>
        <taxon>Eukaryota</taxon>
        <taxon>Sar</taxon>
        <taxon>Alveolata</taxon>
        <taxon>Dinophyceae</taxon>
        <taxon>Prorocentrales</taxon>
        <taxon>Prorocentraceae</taxon>
        <taxon>Prorocentrum</taxon>
    </lineage>
</organism>
<protein>
    <submittedName>
        <fullName evidence="2">Uncharacterized protein</fullName>
    </submittedName>
</protein>
<keyword evidence="3" id="KW-1185">Reference proteome</keyword>
<evidence type="ECO:0000256" key="1">
    <source>
        <dbReference type="SAM" id="MobiDB-lite"/>
    </source>
</evidence>
<evidence type="ECO:0000313" key="2">
    <source>
        <dbReference type="EMBL" id="CAK0816333.1"/>
    </source>
</evidence>
<feature type="region of interest" description="Disordered" evidence="1">
    <location>
        <begin position="25"/>
        <end position="67"/>
    </location>
</feature>
<proteinExistence type="predicted"/>
<sequence>MRGQLLASGGDVAAVDEQIALSQKLLEGMTQPAPSPAPQPFPDAGGSAPSWVGGPQADPCSSQASQPTLEAPMGMASMGAPQTCQPQMGMAPQACQPQMGMAPQACQPQMGMAQQQMGMGMAAAPPMGASQAYQPAMASPMGAPQAWNAGSQGAMPVHGASAAWGAGFVPPSQPPPASPGWV</sequence>
<dbReference type="Proteomes" id="UP001189429">
    <property type="component" value="Unassembled WGS sequence"/>
</dbReference>
<gene>
    <name evidence="2" type="ORF">PCOR1329_LOCUS19338</name>
</gene>
<comment type="caution">
    <text evidence="2">The sequence shown here is derived from an EMBL/GenBank/DDBJ whole genome shotgun (WGS) entry which is preliminary data.</text>
</comment>
<name>A0ABN9RED7_9DINO</name>
<feature type="compositionally biased region" description="Pro residues" evidence="1">
    <location>
        <begin position="171"/>
        <end position="182"/>
    </location>
</feature>
<accession>A0ABN9RED7</accession>
<feature type="region of interest" description="Disordered" evidence="1">
    <location>
        <begin position="162"/>
        <end position="182"/>
    </location>
</feature>
<dbReference type="EMBL" id="CAUYUJ010006165">
    <property type="protein sequence ID" value="CAK0816333.1"/>
    <property type="molecule type" value="Genomic_DNA"/>
</dbReference>